<evidence type="ECO:0000256" key="3">
    <source>
        <dbReference type="ARBA" id="ARBA00023295"/>
    </source>
</evidence>
<keyword evidence="2 4" id="KW-0378">Hydrolase</keyword>
<sequence length="449" mass="51723">MVAQKSVLRCDGDKIVDGEGNRVILRGACLGAYLLQENFTNGYPGHEKAYRAAMLNAIGQEKYDFFWTKFYEYFYDAPDAEWFASLGLNMQRLAINYRHLNDDLDPEVMKESGFKLIDRVVEINAAAGVYTIIDLHAAPGGQNFDWHSDNNMPGALLWEFKEFQDRTVRIWEAIAARYKGNPWVAGYNLLNEPTDEAPGAHRLLAFYDRLAKAIRAVDPDHILCFDGNTFGADFRAFEAADFKCDNAIFSSFTGSDEDRAKVRKDYERKVGFSKKSNSPIWNGEFGPVFATEVSEGPRWKEINDARYAALSEQIKVYAEDEIAWSIWLKWNTVFGDKIRRKRKHALEFWGTDDTETTKHFQPVLDWITNTFPEAVPTYPPFWQLKQHLYRRTLYTWISDAMCDDFVEPMKGMSFEELDELAASFKFENCATRDQMVEVLKGGGEKREKQ</sequence>
<dbReference type="InterPro" id="IPR001547">
    <property type="entry name" value="Glyco_hydro_5"/>
</dbReference>
<dbReference type="InterPro" id="IPR017853">
    <property type="entry name" value="GH"/>
</dbReference>
<comment type="similarity">
    <text evidence="1 4">Belongs to the glycosyl hydrolase 5 (cellulase A) family.</text>
</comment>
<reference evidence="6 7" key="1">
    <citation type="submission" date="2018-11" db="EMBL/GenBank/DDBJ databases">
        <title>Genome sequence of Saitozyma podzolica DSM 27192.</title>
        <authorList>
            <person name="Aliyu H."/>
            <person name="Gorte O."/>
            <person name="Ochsenreither K."/>
        </authorList>
    </citation>
    <scope>NUCLEOTIDE SEQUENCE [LARGE SCALE GENOMIC DNA]</scope>
    <source>
        <strain evidence="6 7">DSM 27192</strain>
    </source>
</reference>
<dbReference type="EMBL" id="RSCD01000005">
    <property type="protein sequence ID" value="RSH92722.1"/>
    <property type="molecule type" value="Genomic_DNA"/>
</dbReference>
<dbReference type="GO" id="GO:0009986">
    <property type="term" value="C:cell surface"/>
    <property type="evidence" value="ECO:0007669"/>
    <property type="project" value="TreeGrafter"/>
</dbReference>
<evidence type="ECO:0000256" key="2">
    <source>
        <dbReference type="ARBA" id="ARBA00022801"/>
    </source>
</evidence>
<dbReference type="OrthoDB" id="1887033at2759"/>
<keyword evidence="7" id="KW-1185">Reference proteome</keyword>
<dbReference type="FunFam" id="3.20.20.80:FF:000130">
    <property type="entry name" value="Endoglucanase C"/>
    <property type="match status" value="1"/>
</dbReference>
<dbReference type="GO" id="GO:0005576">
    <property type="term" value="C:extracellular region"/>
    <property type="evidence" value="ECO:0007669"/>
    <property type="project" value="TreeGrafter"/>
</dbReference>
<dbReference type="InterPro" id="IPR050386">
    <property type="entry name" value="Glycosyl_hydrolase_5"/>
</dbReference>
<dbReference type="PANTHER" id="PTHR31297:SF13">
    <property type="entry name" value="PUTATIVE-RELATED"/>
    <property type="match status" value="1"/>
</dbReference>
<dbReference type="GO" id="GO:0009251">
    <property type="term" value="P:glucan catabolic process"/>
    <property type="evidence" value="ECO:0007669"/>
    <property type="project" value="TreeGrafter"/>
</dbReference>
<dbReference type="GO" id="GO:0008422">
    <property type="term" value="F:beta-glucosidase activity"/>
    <property type="evidence" value="ECO:0007669"/>
    <property type="project" value="TreeGrafter"/>
</dbReference>
<dbReference type="Pfam" id="PF00150">
    <property type="entry name" value="Cellulase"/>
    <property type="match status" value="1"/>
</dbReference>
<evidence type="ECO:0000313" key="6">
    <source>
        <dbReference type="EMBL" id="RSH92722.1"/>
    </source>
</evidence>
<evidence type="ECO:0000313" key="7">
    <source>
        <dbReference type="Proteomes" id="UP000279259"/>
    </source>
</evidence>
<evidence type="ECO:0000256" key="1">
    <source>
        <dbReference type="ARBA" id="ARBA00005641"/>
    </source>
</evidence>
<proteinExistence type="inferred from homology"/>
<dbReference type="Gene3D" id="3.20.20.80">
    <property type="entry name" value="Glycosidases"/>
    <property type="match status" value="1"/>
</dbReference>
<dbReference type="Proteomes" id="UP000279259">
    <property type="component" value="Unassembled WGS sequence"/>
</dbReference>
<evidence type="ECO:0000259" key="5">
    <source>
        <dbReference type="Pfam" id="PF00150"/>
    </source>
</evidence>
<evidence type="ECO:0000256" key="4">
    <source>
        <dbReference type="RuleBase" id="RU361153"/>
    </source>
</evidence>
<name>A0A427YNL6_9TREE</name>
<gene>
    <name evidence="6" type="ORF">EHS25_008168</name>
</gene>
<dbReference type="PANTHER" id="PTHR31297">
    <property type="entry name" value="GLUCAN ENDO-1,6-BETA-GLUCOSIDASE B"/>
    <property type="match status" value="1"/>
</dbReference>
<dbReference type="STRING" id="1890683.A0A427YNL6"/>
<dbReference type="AlphaFoldDB" id="A0A427YNL6"/>
<comment type="caution">
    <text evidence="6">The sequence shown here is derived from an EMBL/GenBank/DDBJ whole genome shotgun (WGS) entry which is preliminary data.</text>
</comment>
<organism evidence="6 7">
    <name type="scientific">Saitozyma podzolica</name>
    <dbReference type="NCBI Taxonomy" id="1890683"/>
    <lineage>
        <taxon>Eukaryota</taxon>
        <taxon>Fungi</taxon>
        <taxon>Dikarya</taxon>
        <taxon>Basidiomycota</taxon>
        <taxon>Agaricomycotina</taxon>
        <taxon>Tremellomycetes</taxon>
        <taxon>Tremellales</taxon>
        <taxon>Trimorphomycetaceae</taxon>
        <taxon>Saitozyma</taxon>
    </lineage>
</organism>
<keyword evidence="3 4" id="KW-0326">Glycosidase</keyword>
<dbReference type="SUPFAM" id="SSF51445">
    <property type="entry name" value="(Trans)glycosidases"/>
    <property type="match status" value="1"/>
</dbReference>
<protein>
    <recommendedName>
        <fullName evidence="5">Glycoside hydrolase family 5 domain-containing protein</fullName>
    </recommendedName>
</protein>
<feature type="domain" description="Glycoside hydrolase family 5" evidence="5">
    <location>
        <begin position="80"/>
        <end position="331"/>
    </location>
</feature>
<accession>A0A427YNL6</accession>